<evidence type="ECO:0000313" key="1">
    <source>
        <dbReference type="EMBL" id="BAN64320.1"/>
    </source>
</evidence>
<protein>
    <submittedName>
        <fullName evidence="1">Uncharacterized protein</fullName>
    </submittedName>
</protein>
<organism evidence="1">
    <name type="scientific">Babesia bovis</name>
    <dbReference type="NCBI Taxonomy" id="5865"/>
    <lineage>
        <taxon>Eukaryota</taxon>
        <taxon>Sar</taxon>
        <taxon>Alveolata</taxon>
        <taxon>Apicomplexa</taxon>
        <taxon>Aconoidasida</taxon>
        <taxon>Piroplasmida</taxon>
        <taxon>Babesiidae</taxon>
        <taxon>Babesia</taxon>
    </lineage>
</organism>
<accession>S6C7J9</accession>
<proteinExistence type="evidence at transcript level"/>
<reference evidence="1" key="1">
    <citation type="journal article" date="2014" name="BMC Genomics">
        <title>The Babesia bovis gene and promoter model: an update from full-length EST analysis.</title>
        <authorList>
            <person name="Yamagishi J."/>
            <person name="Wakaguri H."/>
            <person name="Yokoyama N."/>
            <person name="Yamashita R."/>
            <person name="Suzuki Y."/>
            <person name="Xuan X."/>
            <person name="Igarashi I."/>
        </authorList>
    </citation>
    <scope>NUCLEOTIDE SEQUENCE</scope>
    <source>
        <strain evidence="1">Texas</strain>
    </source>
</reference>
<dbReference type="AlphaFoldDB" id="S6C7J9"/>
<sequence>MKHNNMRIFMVIKPIVDALYGRIDNKWLTGMPHSRHVCEYLIQYYYGMCIHVGTTGVHSFGNV</sequence>
<name>S6C7J9_BABBO</name>
<dbReference type="EMBL" id="AK440526">
    <property type="protein sequence ID" value="BAN64320.1"/>
    <property type="molecule type" value="mRNA"/>
</dbReference>